<protein>
    <submittedName>
        <fullName evidence="2">Uncharacterized protein</fullName>
    </submittedName>
</protein>
<dbReference type="VEuPathDB" id="FungiDB:VP01_195g2"/>
<sequence>MDKGYFGECCRGKLGQLSSQGVRSLPSGGPEDRNRQGFKDAGTQWEQKAGRSCGGSEVVRVRALSLNHEYERSLFFIVWAHLVVFEPCVVASIFDSSSISHKHKQLDHWFFIFLFHNSLSQSGNLFWNLLLPCQSTTSSSETQKLNRESSQHFNNSRQNIQNLFLGCKRQRAVKGSVFLGSETKDYLKSTEKNSQFYNGWFFFPHHTIMNCLLCTHPIIAIHVRLSLSWREVLVVTPKAFPVAGAVLKGNKAEASGSDFASTQLLQDDSEIEPKIPLQELAIVYFKGYSEKFWGIKLWRGDSQLVTLVLESCGMTSMYPIEIEITTAE</sequence>
<evidence type="ECO:0000313" key="2">
    <source>
        <dbReference type="EMBL" id="KNZ58286.1"/>
    </source>
</evidence>
<comment type="caution">
    <text evidence="2">The sequence shown here is derived from an EMBL/GenBank/DDBJ whole genome shotgun (WGS) entry which is preliminary data.</text>
</comment>
<reference evidence="2 3" key="1">
    <citation type="submission" date="2015-08" db="EMBL/GenBank/DDBJ databases">
        <title>Next Generation Sequencing and Analysis of the Genome of Puccinia sorghi L Schw, the Causal Agent of Maize Common Rust.</title>
        <authorList>
            <person name="Rochi L."/>
            <person name="Burguener G."/>
            <person name="Darino M."/>
            <person name="Turjanski A."/>
            <person name="Kreff E."/>
            <person name="Dieguez M.J."/>
            <person name="Sacco F."/>
        </authorList>
    </citation>
    <scope>NUCLEOTIDE SEQUENCE [LARGE SCALE GENOMIC DNA]</scope>
    <source>
        <strain evidence="2 3">RO10H11247</strain>
    </source>
</reference>
<accession>A0A0L6VBX8</accession>
<organism evidence="2 3">
    <name type="scientific">Puccinia sorghi</name>
    <dbReference type="NCBI Taxonomy" id="27349"/>
    <lineage>
        <taxon>Eukaryota</taxon>
        <taxon>Fungi</taxon>
        <taxon>Dikarya</taxon>
        <taxon>Basidiomycota</taxon>
        <taxon>Pucciniomycotina</taxon>
        <taxon>Pucciniomycetes</taxon>
        <taxon>Pucciniales</taxon>
        <taxon>Pucciniaceae</taxon>
        <taxon>Puccinia</taxon>
    </lineage>
</organism>
<feature type="region of interest" description="Disordered" evidence="1">
    <location>
        <begin position="18"/>
        <end position="39"/>
    </location>
</feature>
<gene>
    <name evidence="2" type="ORF">VP01_195g2</name>
</gene>
<dbReference type="AlphaFoldDB" id="A0A0L6VBX8"/>
<name>A0A0L6VBX8_9BASI</name>
<dbReference type="Proteomes" id="UP000037035">
    <property type="component" value="Unassembled WGS sequence"/>
</dbReference>
<evidence type="ECO:0000256" key="1">
    <source>
        <dbReference type="SAM" id="MobiDB-lite"/>
    </source>
</evidence>
<evidence type="ECO:0000313" key="3">
    <source>
        <dbReference type="Proteomes" id="UP000037035"/>
    </source>
</evidence>
<proteinExistence type="predicted"/>
<dbReference type="EMBL" id="LAVV01006792">
    <property type="protein sequence ID" value="KNZ58286.1"/>
    <property type="molecule type" value="Genomic_DNA"/>
</dbReference>
<keyword evidence="3" id="KW-1185">Reference proteome</keyword>